<dbReference type="AlphaFoldDB" id="A0ABD1G2L3"/>
<dbReference type="EMBL" id="JBEAFC010000010">
    <property type="protein sequence ID" value="KAL1538345.1"/>
    <property type="molecule type" value="Genomic_DNA"/>
</dbReference>
<reference evidence="6 7" key="1">
    <citation type="submission" date="2024-06" db="EMBL/GenBank/DDBJ databases">
        <title>A chromosome level genome sequence of Diviner's sage (Salvia divinorum).</title>
        <authorList>
            <person name="Ford S.A."/>
            <person name="Ro D.-K."/>
            <person name="Ness R.W."/>
            <person name="Phillips M.A."/>
        </authorList>
    </citation>
    <scope>NUCLEOTIDE SEQUENCE [LARGE SCALE GENOMIC DNA]</scope>
    <source>
        <strain evidence="6">SAF-2024a</strain>
        <tissue evidence="6">Leaf</tissue>
    </source>
</reference>
<dbReference type="SMART" id="SM00744">
    <property type="entry name" value="RINGv"/>
    <property type="match status" value="1"/>
</dbReference>
<protein>
    <submittedName>
        <fullName evidence="6">RING-type E3 ubiquitin transferase</fullName>
        <ecNumber evidence="6">2.3.2.27</ecNumber>
    </submittedName>
</protein>
<dbReference type="GO" id="GO:0061630">
    <property type="term" value="F:ubiquitin protein ligase activity"/>
    <property type="evidence" value="ECO:0007669"/>
    <property type="project" value="UniProtKB-EC"/>
</dbReference>
<dbReference type="CDD" id="cd16454">
    <property type="entry name" value="RING-H2_PA-TM-RING"/>
    <property type="match status" value="1"/>
</dbReference>
<dbReference type="PANTHER" id="PTHR22765">
    <property type="entry name" value="RING FINGER AND PROTEASE ASSOCIATED DOMAIN-CONTAINING"/>
    <property type="match status" value="1"/>
</dbReference>
<dbReference type="PROSITE" id="PS50089">
    <property type="entry name" value="ZF_RING_2"/>
    <property type="match status" value="1"/>
</dbReference>
<sequence>MLMMCERLVLFKVKKHRLRPIKFPHLSLKINLSFHTKVSTYLINQDSGAAIRRLPLLSSDSTTSPAAVHLIVRERLSYPAVRGAVRKSIRDHLRGDSLSRARFGTGVRGYETICRRATKLVWEKALRGIRRKEALPKHVELSVDLRMPITYSYVYTVGNLHYRGVRVFFEVAEEERCRCSICLEEIETGDMALKMPCAHVFHGECIVLWLRRSLSCPLCRRQIKTKHTKD</sequence>
<organism evidence="6 7">
    <name type="scientific">Salvia divinorum</name>
    <name type="common">Maria pastora</name>
    <name type="synonym">Diviner's sage</name>
    <dbReference type="NCBI Taxonomy" id="28513"/>
    <lineage>
        <taxon>Eukaryota</taxon>
        <taxon>Viridiplantae</taxon>
        <taxon>Streptophyta</taxon>
        <taxon>Embryophyta</taxon>
        <taxon>Tracheophyta</taxon>
        <taxon>Spermatophyta</taxon>
        <taxon>Magnoliopsida</taxon>
        <taxon>eudicotyledons</taxon>
        <taxon>Gunneridae</taxon>
        <taxon>Pentapetalae</taxon>
        <taxon>asterids</taxon>
        <taxon>lamiids</taxon>
        <taxon>Lamiales</taxon>
        <taxon>Lamiaceae</taxon>
        <taxon>Nepetoideae</taxon>
        <taxon>Mentheae</taxon>
        <taxon>Salviinae</taxon>
        <taxon>Salvia</taxon>
        <taxon>Salvia subgen. Calosphace</taxon>
    </lineage>
</organism>
<evidence type="ECO:0000256" key="1">
    <source>
        <dbReference type="ARBA" id="ARBA00022723"/>
    </source>
</evidence>
<dbReference type="SUPFAM" id="SSF57850">
    <property type="entry name" value="RING/U-box"/>
    <property type="match status" value="1"/>
</dbReference>
<keyword evidence="6" id="KW-0012">Acyltransferase</keyword>
<dbReference type="Gene3D" id="3.30.40.10">
    <property type="entry name" value="Zinc/RING finger domain, C3HC4 (zinc finger)"/>
    <property type="match status" value="1"/>
</dbReference>
<evidence type="ECO:0000313" key="7">
    <source>
        <dbReference type="Proteomes" id="UP001567538"/>
    </source>
</evidence>
<evidence type="ECO:0000256" key="2">
    <source>
        <dbReference type="ARBA" id="ARBA00022771"/>
    </source>
</evidence>
<evidence type="ECO:0000259" key="5">
    <source>
        <dbReference type="PROSITE" id="PS50089"/>
    </source>
</evidence>
<keyword evidence="1" id="KW-0479">Metal-binding</keyword>
<evidence type="ECO:0000313" key="6">
    <source>
        <dbReference type="EMBL" id="KAL1538345.1"/>
    </source>
</evidence>
<dbReference type="GO" id="GO:0008270">
    <property type="term" value="F:zinc ion binding"/>
    <property type="evidence" value="ECO:0007669"/>
    <property type="project" value="UniProtKB-KW"/>
</dbReference>
<keyword evidence="3" id="KW-0862">Zinc</keyword>
<keyword evidence="2 4" id="KW-0863">Zinc-finger</keyword>
<dbReference type="SMART" id="SM00184">
    <property type="entry name" value="RING"/>
    <property type="match status" value="1"/>
</dbReference>
<name>A0ABD1G2L3_SALDI</name>
<gene>
    <name evidence="6" type="ORF">AAHA92_27102</name>
</gene>
<accession>A0ABD1G2L3</accession>
<dbReference type="Proteomes" id="UP001567538">
    <property type="component" value="Unassembled WGS sequence"/>
</dbReference>
<feature type="domain" description="RING-type" evidence="5">
    <location>
        <begin position="179"/>
        <end position="220"/>
    </location>
</feature>
<keyword evidence="6" id="KW-0808">Transferase</keyword>
<dbReference type="PANTHER" id="PTHR22765:SF434">
    <property type="entry name" value="GB|AAD18119.1-RELATED"/>
    <property type="match status" value="1"/>
</dbReference>
<dbReference type="InterPro" id="IPR011016">
    <property type="entry name" value="Znf_RING-CH"/>
</dbReference>
<dbReference type="InterPro" id="IPR051826">
    <property type="entry name" value="E3_ubiquitin-ligase_domain"/>
</dbReference>
<evidence type="ECO:0000256" key="4">
    <source>
        <dbReference type="PROSITE-ProRule" id="PRU00175"/>
    </source>
</evidence>
<dbReference type="Pfam" id="PF13639">
    <property type="entry name" value="zf-RING_2"/>
    <property type="match status" value="1"/>
</dbReference>
<evidence type="ECO:0000256" key="3">
    <source>
        <dbReference type="ARBA" id="ARBA00022833"/>
    </source>
</evidence>
<comment type="caution">
    <text evidence="6">The sequence shown here is derived from an EMBL/GenBank/DDBJ whole genome shotgun (WGS) entry which is preliminary data.</text>
</comment>
<dbReference type="EC" id="2.3.2.27" evidence="6"/>
<proteinExistence type="predicted"/>
<dbReference type="InterPro" id="IPR001841">
    <property type="entry name" value="Znf_RING"/>
</dbReference>
<keyword evidence="7" id="KW-1185">Reference proteome</keyword>
<dbReference type="InterPro" id="IPR013083">
    <property type="entry name" value="Znf_RING/FYVE/PHD"/>
</dbReference>